<evidence type="ECO:0000256" key="1">
    <source>
        <dbReference type="SAM" id="MobiDB-lite"/>
    </source>
</evidence>
<proteinExistence type="predicted"/>
<keyword evidence="3" id="KW-1185">Reference proteome</keyword>
<reference evidence="2 3" key="1">
    <citation type="journal article" date="2012" name="Science">
        <title>The Paleozoic origin of enzymatic lignin decomposition reconstructed from 31 fungal genomes.</title>
        <authorList>
            <person name="Floudas D."/>
            <person name="Binder M."/>
            <person name="Riley R."/>
            <person name="Barry K."/>
            <person name="Blanchette R.A."/>
            <person name="Henrissat B."/>
            <person name="Martinez A.T."/>
            <person name="Otillar R."/>
            <person name="Spatafora J.W."/>
            <person name="Yadav J.S."/>
            <person name="Aerts A."/>
            <person name="Benoit I."/>
            <person name="Boyd A."/>
            <person name="Carlson A."/>
            <person name="Copeland A."/>
            <person name="Coutinho P.M."/>
            <person name="de Vries R.P."/>
            <person name="Ferreira P."/>
            <person name="Findley K."/>
            <person name="Foster B."/>
            <person name="Gaskell J."/>
            <person name="Glotzer D."/>
            <person name="Gorecki P."/>
            <person name="Heitman J."/>
            <person name="Hesse C."/>
            <person name="Hori C."/>
            <person name="Igarashi K."/>
            <person name="Jurgens J.A."/>
            <person name="Kallen N."/>
            <person name="Kersten P."/>
            <person name="Kohler A."/>
            <person name="Kuees U."/>
            <person name="Kumar T.K.A."/>
            <person name="Kuo A."/>
            <person name="LaButti K."/>
            <person name="Larrondo L.F."/>
            <person name="Lindquist E."/>
            <person name="Ling A."/>
            <person name="Lombard V."/>
            <person name="Lucas S."/>
            <person name="Lundell T."/>
            <person name="Martin R."/>
            <person name="McLaughlin D.J."/>
            <person name="Morgenstern I."/>
            <person name="Morin E."/>
            <person name="Murat C."/>
            <person name="Nagy L.G."/>
            <person name="Nolan M."/>
            <person name="Ohm R.A."/>
            <person name="Patyshakuliyeva A."/>
            <person name="Rokas A."/>
            <person name="Ruiz-Duenas F.J."/>
            <person name="Sabat G."/>
            <person name="Salamov A."/>
            <person name="Samejima M."/>
            <person name="Schmutz J."/>
            <person name="Slot J.C."/>
            <person name="St John F."/>
            <person name="Stenlid J."/>
            <person name="Sun H."/>
            <person name="Sun S."/>
            <person name="Syed K."/>
            <person name="Tsang A."/>
            <person name="Wiebenga A."/>
            <person name="Young D."/>
            <person name="Pisabarro A."/>
            <person name="Eastwood D.C."/>
            <person name="Martin F."/>
            <person name="Cullen D."/>
            <person name="Grigoriev I.V."/>
            <person name="Hibbett D.S."/>
        </authorList>
    </citation>
    <scope>NUCLEOTIDE SEQUENCE</scope>
    <source>
        <strain evidence="3">FP-58527</strain>
    </source>
</reference>
<evidence type="ECO:0000313" key="3">
    <source>
        <dbReference type="Proteomes" id="UP000015241"/>
    </source>
</evidence>
<feature type="region of interest" description="Disordered" evidence="1">
    <location>
        <begin position="130"/>
        <end position="196"/>
    </location>
</feature>
<organism evidence="2 3">
    <name type="scientific">Fomitopsis schrenkii</name>
    <name type="common">Brown rot fungus</name>
    <dbReference type="NCBI Taxonomy" id="2126942"/>
    <lineage>
        <taxon>Eukaryota</taxon>
        <taxon>Fungi</taxon>
        <taxon>Dikarya</taxon>
        <taxon>Basidiomycota</taxon>
        <taxon>Agaricomycotina</taxon>
        <taxon>Agaricomycetes</taxon>
        <taxon>Polyporales</taxon>
        <taxon>Fomitopsis</taxon>
    </lineage>
</organism>
<dbReference type="Proteomes" id="UP000015241">
    <property type="component" value="Unassembled WGS sequence"/>
</dbReference>
<gene>
    <name evidence="2" type="ORF">FOMPIDRAFT_1014189</name>
</gene>
<name>S8ELY1_FOMSC</name>
<dbReference type="InParanoid" id="S8ELY1"/>
<accession>S8ELY1</accession>
<protein>
    <submittedName>
        <fullName evidence="2">Uncharacterized protein</fullName>
    </submittedName>
</protein>
<evidence type="ECO:0000313" key="2">
    <source>
        <dbReference type="EMBL" id="EPT04334.1"/>
    </source>
</evidence>
<dbReference type="AlphaFoldDB" id="S8ELY1"/>
<sequence length="196" mass="22582">MARRFQPLLTTEEQVILPTLNIETTTVDVIAVRVNPLPRYGEDGDATWYAAVEPRKRARVGGWVILSARPKCQRTGVGMLSEIADMTRHWITFKIAGGPREYRLRIPTAWTRLEQEDAMTYLTHYFELQRTPHPPDTVQRQHPDFESEEYNPYAPEWKRAEANSGETREGSTGDETGLRRIDGPGRERSRQSDEKE</sequence>
<dbReference type="HOGENOM" id="CLU_1390263_0_0_1"/>
<feature type="compositionally biased region" description="Basic and acidic residues" evidence="1">
    <location>
        <begin position="156"/>
        <end position="196"/>
    </location>
</feature>
<dbReference type="EMBL" id="KE504127">
    <property type="protein sequence ID" value="EPT04334.1"/>
    <property type="molecule type" value="Genomic_DNA"/>
</dbReference>